<dbReference type="GeneID" id="16074210"/>
<evidence type="ECO:0000313" key="5">
    <source>
        <dbReference type="Proteomes" id="UP000007799"/>
    </source>
</evidence>
<dbReference type="SUPFAM" id="SSF53335">
    <property type="entry name" value="S-adenosyl-L-methionine-dependent methyltransferases"/>
    <property type="match status" value="1"/>
</dbReference>
<dbReference type="eggNOG" id="KOG1270">
    <property type="taxonomic scope" value="Eukaryota"/>
</dbReference>
<evidence type="ECO:0000313" key="4">
    <source>
        <dbReference type="EMBL" id="EGD74072.1"/>
    </source>
</evidence>
<evidence type="ECO:0000256" key="1">
    <source>
        <dbReference type="ARBA" id="ARBA00022679"/>
    </source>
</evidence>
<feature type="region of interest" description="Disordered" evidence="2">
    <location>
        <begin position="207"/>
        <end position="242"/>
    </location>
</feature>
<dbReference type="Gene3D" id="3.40.50.150">
    <property type="entry name" value="Vaccinia Virus protein VP39"/>
    <property type="match status" value="1"/>
</dbReference>
<feature type="compositionally biased region" description="Basic residues" evidence="2">
    <location>
        <begin position="220"/>
        <end position="237"/>
    </location>
</feature>
<dbReference type="PANTHER" id="PTHR43861">
    <property type="entry name" value="TRANS-ACONITATE 2-METHYLTRANSFERASE-RELATED"/>
    <property type="match status" value="1"/>
</dbReference>
<feature type="domain" description="Methyltransferase type 12" evidence="3">
    <location>
        <begin position="49"/>
        <end position="144"/>
    </location>
</feature>
<gene>
    <name evidence="4" type="ORF">PTSG_05764</name>
</gene>
<dbReference type="CDD" id="cd02440">
    <property type="entry name" value="AdoMet_MTases"/>
    <property type="match status" value="1"/>
</dbReference>
<dbReference type="PANTHER" id="PTHR43861:SF3">
    <property type="entry name" value="PUTATIVE (AFU_ORTHOLOGUE AFUA_2G14390)-RELATED"/>
    <property type="match status" value="1"/>
</dbReference>
<dbReference type="STRING" id="946362.F2UB59"/>
<sequence>MSHGEEWFNEMASTWDAKPEIVANTKNVHAQIIKHLEERGQSLSSMDVMEVGSGTGLLSTLLAKDSKSLLAVDTSEKMLERLMDKVKESNLGNVSTLNEPLVSVDQLGGRTFDLIVMCLTLHHVDDIQGLTKTISAALNKGGQFLVFDFEKFAGSKSFHQMTDEQLKAAGVYHDQGFDASDFEALFGQANLKCIHAQSHFRMTMPDNMPKPGEQSEGHGHSHAHAHAHAHGHGHSHRQGMGEGKNEYPIIFAAGLKE</sequence>
<protein>
    <recommendedName>
        <fullName evidence="3">Methyltransferase type 12 domain-containing protein</fullName>
    </recommendedName>
</protein>
<dbReference type="AlphaFoldDB" id="F2UB59"/>
<name>F2UB59_SALR5</name>
<dbReference type="InterPro" id="IPR013217">
    <property type="entry name" value="Methyltransf_12"/>
</dbReference>
<accession>F2UB59</accession>
<keyword evidence="1" id="KW-0808">Transferase</keyword>
<dbReference type="RefSeq" id="XP_004993634.1">
    <property type="nucleotide sequence ID" value="XM_004993577.1"/>
</dbReference>
<dbReference type="OrthoDB" id="66144at2759"/>
<dbReference type="InParanoid" id="F2UB59"/>
<proteinExistence type="predicted"/>
<evidence type="ECO:0000256" key="2">
    <source>
        <dbReference type="SAM" id="MobiDB-lite"/>
    </source>
</evidence>
<evidence type="ECO:0000259" key="3">
    <source>
        <dbReference type="Pfam" id="PF08242"/>
    </source>
</evidence>
<reference evidence="4" key="1">
    <citation type="submission" date="2009-08" db="EMBL/GenBank/DDBJ databases">
        <title>Annotation of Salpingoeca rosetta.</title>
        <authorList>
            <consortium name="The Broad Institute Genome Sequencing Platform"/>
            <person name="Russ C."/>
            <person name="Cuomo C."/>
            <person name="Burger G."/>
            <person name="Gray M.W."/>
            <person name="Holland P.W.H."/>
            <person name="King N."/>
            <person name="Lang F.B.F."/>
            <person name="Roger A.J."/>
            <person name="Ruiz-Trillo I."/>
            <person name="Young S.K."/>
            <person name="Zeng Q."/>
            <person name="Gargeya S."/>
            <person name="Alvarado L."/>
            <person name="Berlin A."/>
            <person name="Chapman S.B."/>
            <person name="Chen Z."/>
            <person name="Freedman E."/>
            <person name="Gellesch M."/>
            <person name="Goldberg J."/>
            <person name="Griggs A."/>
            <person name="Gujja S."/>
            <person name="Heilman E."/>
            <person name="Heiman D."/>
            <person name="Howarth C."/>
            <person name="Mehta T."/>
            <person name="Neiman D."/>
            <person name="Pearson M."/>
            <person name="Roberts A."/>
            <person name="Saif S."/>
            <person name="Shea T."/>
            <person name="Shenoy N."/>
            <person name="Sisk P."/>
            <person name="Stolte C."/>
            <person name="Sykes S."/>
            <person name="White J."/>
            <person name="Yandava C."/>
            <person name="Haas B."/>
            <person name="Nusbaum C."/>
            <person name="Birren B."/>
        </authorList>
    </citation>
    <scope>NUCLEOTIDE SEQUENCE [LARGE SCALE GENOMIC DNA]</scope>
    <source>
        <strain evidence="4">ATCC 50818</strain>
    </source>
</reference>
<keyword evidence="5" id="KW-1185">Reference proteome</keyword>
<dbReference type="InterPro" id="IPR029063">
    <property type="entry name" value="SAM-dependent_MTases_sf"/>
</dbReference>
<dbReference type="Proteomes" id="UP000007799">
    <property type="component" value="Unassembled WGS sequence"/>
</dbReference>
<dbReference type="KEGG" id="sre:PTSG_05764"/>
<dbReference type="GO" id="GO:0016740">
    <property type="term" value="F:transferase activity"/>
    <property type="evidence" value="ECO:0007669"/>
    <property type="project" value="UniProtKB-KW"/>
</dbReference>
<dbReference type="EMBL" id="GL832967">
    <property type="protein sequence ID" value="EGD74072.1"/>
    <property type="molecule type" value="Genomic_DNA"/>
</dbReference>
<organism evidence="5">
    <name type="scientific">Salpingoeca rosetta (strain ATCC 50818 / BSB-021)</name>
    <dbReference type="NCBI Taxonomy" id="946362"/>
    <lineage>
        <taxon>Eukaryota</taxon>
        <taxon>Choanoflagellata</taxon>
        <taxon>Craspedida</taxon>
        <taxon>Salpingoecidae</taxon>
        <taxon>Salpingoeca</taxon>
    </lineage>
</organism>
<dbReference type="Pfam" id="PF08242">
    <property type="entry name" value="Methyltransf_12"/>
    <property type="match status" value="1"/>
</dbReference>